<dbReference type="PROSITE" id="PS50889">
    <property type="entry name" value="S4"/>
    <property type="match status" value="1"/>
</dbReference>
<name>A0ABR7HRJ0_9FIRM</name>
<dbReference type="InterPro" id="IPR012677">
    <property type="entry name" value="Nucleotide-bd_a/b_plait_sf"/>
</dbReference>
<protein>
    <submittedName>
        <fullName evidence="3">RNA-binding protein</fullName>
    </submittedName>
</protein>
<gene>
    <name evidence="3" type="ORF">H8S34_04785</name>
</gene>
<evidence type="ECO:0000259" key="2">
    <source>
        <dbReference type="SMART" id="SM00363"/>
    </source>
</evidence>
<dbReference type="SMART" id="SM00363">
    <property type="entry name" value="S4"/>
    <property type="match status" value="1"/>
</dbReference>
<evidence type="ECO:0000313" key="3">
    <source>
        <dbReference type="EMBL" id="MBC5730149.1"/>
    </source>
</evidence>
<dbReference type="Gene3D" id="3.10.290.10">
    <property type="entry name" value="RNA-binding S4 domain"/>
    <property type="match status" value="1"/>
</dbReference>
<dbReference type="Pfam" id="PF01479">
    <property type="entry name" value="S4"/>
    <property type="match status" value="1"/>
</dbReference>
<dbReference type="Pfam" id="PF17774">
    <property type="entry name" value="YlmH_RBD"/>
    <property type="match status" value="1"/>
</dbReference>
<proteinExistence type="predicted"/>
<dbReference type="InterPro" id="IPR002942">
    <property type="entry name" value="S4_RNA-bd"/>
</dbReference>
<sequence>MTKTEQLDKLARDGEERLLLARALDKLETARRKNIPAATGFLSPSERVSVENLIAANGHPPHLFFGGYPGAERTICLFLPDWQEPEDALALAMADEGPVKALRCTYNADGGITHRDILGAILGQGITREKVGDLLVGPESCDVLVLEELADYLLLHLDSAGRTRLKTGPISLSQISPPEVRIKTIRDTVATPRLDALVACAFSTSRSKAADFISAGRVQLNHRECTKADKAVEEGDVLSCRGLGKAAVRELGGRSKKGRIMVVLERYL</sequence>
<evidence type="ECO:0000256" key="1">
    <source>
        <dbReference type="PROSITE-ProRule" id="PRU00182"/>
    </source>
</evidence>
<dbReference type="Proteomes" id="UP000660021">
    <property type="component" value="Unassembled WGS sequence"/>
</dbReference>
<dbReference type="InterPro" id="IPR040591">
    <property type="entry name" value="RqcP2_RBD"/>
</dbReference>
<dbReference type="InterPro" id="IPR036986">
    <property type="entry name" value="S4_RNA-bd_sf"/>
</dbReference>
<dbReference type="Gene3D" id="3.30.1370.160">
    <property type="match status" value="1"/>
</dbReference>
<dbReference type="RefSeq" id="WP_186963192.1">
    <property type="nucleotide sequence ID" value="NZ_JACOPR010000002.1"/>
</dbReference>
<dbReference type="EMBL" id="JACOPR010000002">
    <property type="protein sequence ID" value="MBC5730149.1"/>
    <property type="molecule type" value="Genomic_DNA"/>
</dbReference>
<accession>A0ABR7HRJ0</accession>
<organism evidence="3 4">
    <name type="scientific">Pseudoflavonifractor hominis</name>
    <dbReference type="NCBI Taxonomy" id="2763059"/>
    <lineage>
        <taxon>Bacteria</taxon>
        <taxon>Bacillati</taxon>
        <taxon>Bacillota</taxon>
        <taxon>Clostridia</taxon>
        <taxon>Eubacteriales</taxon>
        <taxon>Oscillospiraceae</taxon>
        <taxon>Pseudoflavonifractor</taxon>
    </lineage>
</organism>
<dbReference type="CDD" id="cd00165">
    <property type="entry name" value="S4"/>
    <property type="match status" value="1"/>
</dbReference>
<evidence type="ECO:0000313" key="4">
    <source>
        <dbReference type="Proteomes" id="UP000660021"/>
    </source>
</evidence>
<keyword evidence="1" id="KW-0694">RNA-binding</keyword>
<comment type="caution">
    <text evidence="3">The sequence shown here is derived from an EMBL/GenBank/DDBJ whole genome shotgun (WGS) entry which is preliminary data.</text>
</comment>
<feature type="domain" description="RNA-binding S4" evidence="2">
    <location>
        <begin position="192"/>
        <end position="249"/>
    </location>
</feature>
<keyword evidence="4" id="KW-1185">Reference proteome</keyword>
<dbReference type="Gene3D" id="3.30.70.330">
    <property type="match status" value="1"/>
</dbReference>
<dbReference type="SUPFAM" id="SSF55174">
    <property type="entry name" value="Alpha-L RNA-binding motif"/>
    <property type="match status" value="1"/>
</dbReference>
<reference evidence="3 4" key="1">
    <citation type="submission" date="2020-08" db="EMBL/GenBank/DDBJ databases">
        <title>Genome public.</title>
        <authorList>
            <person name="Liu C."/>
            <person name="Sun Q."/>
        </authorList>
    </citation>
    <scope>NUCLEOTIDE SEQUENCE [LARGE SCALE GENOMIC DNA]</scope>
    <source>
        <strain evidence="3 4">New-38</strain>
    </source>
</reference>